<comment type="similarity">
    <text evidence="2">Belongs to the thioredoxin family. DsbC subfamily.</text>
</comment>
<sequence length="262" mass="27541">MSLLKHLTLLAAASVALVTAALPSFAMSGGGCGGDCASCHSITVNEAGSLLKGIGKVTAVNQAPVRGLYEVTVEQQGNTGFAYIDYGKKHVIAGQVYDIASQKLVGGAATAAAKATVERVSPATLTTDDALVMGNPKGAVKLFVFTDPECPYCAKMHGELKKLVEMEPDLVVYVKLFPLKMHPKAYDKARVILGEKSLHLLEQAFAGQPLPAPKAKDAKKPVDDTIRFAEKAGISSTPTLVLADGRIVPGFKDAAAMRQLLH</sequence>
<dbReference type="eggNOG" id="COG1651">
    <property type="taxonomic scope" value="Bacteria"/>
</dbReference>
<reference evidence="9" key="1">
    <citation type="submission" date="2009-07" db="EMBL/GenBank/DDBJ databases">
        <title>Complete sequence of Geobacter sp. M21.</title>
        <authorList>
            <consortium name="US DOE Joint Genome Institute"/>
            <person name="Lucas S."/>
            <person name="Copeland A."/>
            <person name="Lapidus A."/>
            <person name="Glavina del Rio T."/>
            <person name="Dalin E."/>
            <person name="Tice H."/>
            <person name="Bruce D."/>
            <person name="Goodwin L."/>
            <person name="Pitluck S."/>
            <person name="Saunders E."/>
            <person name="Brettin T."/>
            <person name="Detter J.C."/>
            <person name="Han C."/>
            <person name="Larimer F."/>
            <person name="Land M."/>
            <person name="Hauser L."/>
            <person name="Kyrpides N."/>
            <person name="Ovchinnikova G."/>
            <person name="Lovley D."/>
        </authorList>
    </citation>
    <scope>NUCLEOTIDE SEQUENCE [LARGE SCALE GENOMIC DNA]</scope>
    <source>
        <strain evidence="9">M21</strain>
    </source>
</reference>
<dbReference type="CDD" id="cd03020">
    <property type="entry name" value="DsbA_DsbC_DsbG"/>
    <property type="match status" value="1"/>
</dbReference>
<dbReference type="Pfam" id="PF13098">
    <property type="entry name" value="Thioredoxin_2"/>
    <property type="match status" value="1"/>
</dbReference>
<dbReference type="InterPro" id="IPR012336">
    <property type="entry name" value="Thioredoxin-like_fold"/>
</dbReference>
<dbReference type="InterPro" id="IPR051470">
    <property type="entry name" value="Thiol:disulfide_interchange"/>
</dbReference>
<dbReference type="Gene3D" id="3.40.30.10">
    <property type="entry name" value="Glutaredoxin"/>
    <property type="match status" value="1"/>
</dbReference>
<dbReference type="PANTHER" id="PTHR35272">
    <property type="entry name" value="THIOL:DISULFIDE INTERCHANGE PROTEIN DSBC-RELATED"/>
    <property type="match status" value="1"/>
</dbReference>
<dbReference type="PROSITE" id="PS51352">
    <property type="entry name" value="THIOREDOXIN_2"/>
    <property type="match status" value="1"/>
</dbReference>
<dbReference type="InterPro" id="IPR013766">
    <property type="entry name" value="Thioredoxin_domain"/>
</dbReference>
<dbReference type="HOGENOM" id="CLU_083593_1_1_7"/>
<comment type="subcellular location">
    <subcellularLocation>
        <location evidence="1">Periplasm</location>
    </subcellularLocation>
</comment>
<dbReference type="SUPFAM" id="SSF54423">
    <property type="entry name" value="DsbC/DsbG N-terminal domain-like"/>
    <property type="match status" value="1"/>
</dbReference>
<organism evidence="9">
    <name type="scientific">Geobacter sp. (strain M21)</name>
    <dbReference type="NCBI Taxonomy" id="443144"/>
    <lineage>
        <taxon>Bacteria</taxon>
        <taxon>Pseudomonadati</taxon>
        <taxon>Thermodesulfobacteriota</taxon>
        <taxon>Desulfuromonadia</taxon>
        <taxon>Geobacterales</taxon>
        <taxon>Geobacteraceae</taxon>
        <taxon>Geobacter</taxon>
    </lineage>
</organism>
<feature type="domain" description="Thioredoxin" evidence="8">
    <location>
        <begin position="103"/>
        <end position="262"/>
    </location>
</feature>
<dbReference type="KEGG" id="gem:GM21_2681"/>
<dbReference type="PROSITE" id="PS51257">
    <property type="entry name" value="PROKAR_LIPOPROTEIN"/>
    <property type="match status" value="1"/>
</dbReference>
<evidence type="ECO:0000259" key="8">
    <source>
        <dbReference type="PROSITE" id="PS51352"/>
    </source>
</evidence>
<protein>
    <recommendedName>
        <fullName evidence="8">Thioredoxin domain-containing protein</fullName>
    </recommendedName>
</protein>
<dbReference type="Gene3D" id="3.10.450.70">
    <property type="entry name" value="Disulphide bond isomerase, DsbC/G, N-terminal"/>
    <property type="match status" value="1"/>
</dbReference>
<proteinExistence type="inferred from homology"/>
<keyword evidence="4" id="KW-0574">Periplasm</keyword>
<evidence type="ECO:0000313" key="9">
    <source>
        <dbReference type="EMBL" id="ACT18717.1"/>
    </source>
</evidence>
<evidence type="ECO:0000256" key="3">
    <source>
        <dbReference type="ARBA" id="ARBA00022729"/>
    </source>
</evidence>
<accession>C6E169</accession>
<feature type="chain" id="PRO_5039904202" description="Thioredoxin domain-containing protein" evidence="7">
    <location>
        <begin position="27"/>
        <end position="262"/>
    </location>
</feature>
<evidence type="ECO:0000256" key="5">
    <source>
        <dbReference type="ARBA" id="ARBA00023157"/>
    </source>
</evidence>
<name>C6E169_GEOSM</name>
<evidence type="ECO:0000256" key="6">
    <source>
        <dbReference type="ARBA" id="ARBA00023284"/>
    </source>
</evidence>
<evidence type="ECO:0000256" key="7">
    <source>
        <dbReference type="SAM" id="SignalP"/>
    </source>
</evidence>
<evidence type="ECO:0000256" key="1">
    <source>
        <dbReference type="ARBA" id="ARBA00004418"/>
    </source>
</evidence>
<dbReference type="InterPro" id="IPR033954">
    <property type="entry name" value="DiS-bond_Isoase_DsbC/G"/>
</dbReference>
<dbReference type="InterPro" id="IPR009094">
    <property type="entry name" value="DiS-bond_isomerase_DsbC/G_N_sf"/>
</dbReference>
<dbReference type="AlphaFoldDB" id="C6E169"/>
<keyword evidence="3 7" id="KW-0732">Signal</keyword>
<dbReference type="InterPro" id="IPR018950">
    <property type="entry name" value="DiS-bond_isomerase_DsbC/G_N"/>
</dbReference>
<dbReference type="SUPFAM" id="SSF52833">
    <property type="entry name" value="Thioredoxin-like"/>
    <property type="match status" value="1"/>
</dbReference>
<dbReference type="STRING" id="443144.GM21_2681"/>
<keyword evidence="5" id="KW-1015">Disulfide bond</keyword>
<gene>
    <name evidence="9" type="ordered locus">GM21_2681</name>
</gene>
<dbReference type="Pfam" id="PF10411">
    <property type="entry name" value="DsbC_N"/>
    <property type="match status" value="1"/>
</dbReference>
<evidence type="ECO:0000256" key="2">
    <source>
        <dbReference type="ARBA" id="ARBA00009813"/>
    </source>
</evidence>
<keyword evidence="6" id="KW-0676">Redox-active center</keyword>
<dbReference type="OrthoDB" id="9800545at2"/>
<dbReference type="PANTHER" id="PTHR35272:SF3">
    <property type="entry name" value="THIOL:DISULFIDE INTERCHANGE PROTEIN DSBC"/>
    <property type="match status" value="1"/>
</dbReference>
<evidence type="ECO:0000256" key="4">
    <source>
        <dbReference type="ARBA" id="ARBA00022764"/>
    </source>
</evidence>
<dbReference type="EMBL" id="CP001661">
    <property type="protein sequence ID" value="ACT18717.1"/>
    <property type="molecule type" value="Genomic_DNA"/>
</dbReference>
<feature type="signal peptide" evidence="7">
    <location>
        <begin position="1"/>
        <end position="26"/>
    </location>
</feature>
<dbReference type="GO" id="GO:0042597">
    <property type="term" value="C:periplasmic space"/>
    <property type="evidence" value="ECO:0007669"/>
    <property type="project" value="UniProtKB-SubCell"/>
</dbReference>
<dbReference type="InterPro" id="IPR036249">
    <property type="entry name" value="Thioredoxin-like_sf"/>
</dbReference>